<dbReference type="GO" id="GO:0003676">
    <property type="term" value="F:nucleic acid binding"/>
    <property type="evidence" value="ECO:0007669"/>
    <property type="project" value="InterPro"/>
</dbReference>
<evidence type="ECO:0000256" key="1">
    <source>
        <dbReference type="SAM" id="MobiDB-lite"/>
    </source>
</evidence>
<dbReference type="GO" id="GO:0004519">
    <property type="term" value="F:endonuclease activity"/>
    <property type="evidence" value="ECO:0007669"/>
    <property type="project" value="UniProtKB-KW"/>
</dbReference>
<accession>A0AB39PRY8</accession>
<protein>
    <submittedName>
        <fullName evidence="3">HNH endonuclease</fullName>
    </submittedName>
</protein>
<keyword evidence="3" id="KW-0378">Hydrolase</keyword>
<dbReference type="RefSeq" id="WP_369167789.1">
    <property type="nucleotide sequence ID" value="NZ_CP163439.1"/>
</dbReference>
<name>A0AB39PRY8_9ACTN</name>
<organism evidence="3">
    <name type="scientific">Streptomyces sp. R28</name>
    <dbReference type="NCBI Taxonomy" id="3238628"/>
    <lineage>
        <taxon>Bacteria</taxon>
        <taxon>Bacillati</taxon>
        <taxon>Actinomycetota</taxon>
        <taxon>Actinomycetes</taxon>
        <taxon>Kitasatosporales</taxon>
        <taxon>Streptomycetaceae</taxon>
        <taxon>Streptomyces</taxon>
    </lineage>
</organism>
<proteinExistence type="predicted"/>
<dbReference type="AlphaFoldDB" id="A0AB39PRY8"/>
<dbReference type="GO" id="GO:0008270">
    <property type="term" value="F:zinc ion binding"/>
    <property type="evidence" value="ECO:0007669"/>
    <property type="project" value="InterPro"/>
</dbReference>
<dbReference type="Gene3D" id="1.10.30.50">
    <property type="match status" value="1"/>
</dbReference>
<dbReference type="CDD" id="cd00085">
    <property type="entry name" value="HNHc"/>
    <property type="match status" value="1"/>
</dbReference>
<evidence type="ECO:0000313" key="3">
    <source>
        <dbReference type="EMBL" id="XDQ33249.1"/>
    </source>
</evidence>
<evidence type="ECO:0000259" key="2">
    <source>
        <dbReference type="SMART" id="SM00507"/>
    </source>
</evidence>
<dbReference type="SMART" id="SM00507">
    <property type="entry name" value="HNHc"/>
    <property type="match status" value="1"/>
</dbReference>
<gene>
    <name evidence="3" type="ORF">AB5J49_07950</name>
</gene>
<dbReference type="InterPro" id="IPR002711">
    <property type="entry name" value="HNH"/>
</dbReference>
<keyword evidence="3" id="KW-0255">Endonuclease</keyword>
<reference evidence="3" key="1">
    <citation type="submission" date="2024-07" db="EMBL/GenBank/DDBJ databases">
        <authorList>
            <person name="Yu S.T."/>
        </authorList>
    </citation>
    <scope>NUCLEOTIDE SEQUENCE</scope>
    <source>
        <strain evidence="3">R28</strain>
    </source>
</reference>
<sequence>MHFVQSHPNDFLRIFRWCKRCGAEIEHLPPHVRYCDRECHSRHANQRAKARRAAKQIHEVHRVCVSCGTDISQRRKTAKYCSKRCAEIAYGQRLAEPIPLRHCALPECSGEFQPHRSDQRCCSEKHGKLLYNRESRADGRQKPPPWSDARRDRYHRRRALKKATSSGDPVLLTEIAARDKWRCHLCGIDIDPNCPWPDSMSPSLDHVVPLSLGGAHAPENVRLAHLGCNSAKGNRGGGEPLLLTG</sequence>
<dbReference type="InterPro" id="IPR003615">
    <property type="entry name" value="HNH_nuc"/>
</dbReference>
<feature type="region of interest" description="Disordered" evidence="1">
    <location>
        <begin position="133"/>
        <end position="153"/>
    </location>
</feature>
<dbReference type="EMBL" id="CP163439">
    <property type="protein sequence ID" value="XDQ33249.1"/>
    <property type="molecule type" value="Genomic_DNA"/>
</dbReference>
<keyword evidence="3" id="KW-0540">Nuclease</keyword>
<dbReference type="Pfam" id="PF01844">
    <property type="entry name" value="HNH"/>
    <property type="match status" value="1"/>
</dbReference>
<feature type="domain" description="HNH nuclease" evidence="2">
    <location>
        <begin position="170"/>
        <end position="230"/>
    </location>
</feature>